<dbReference type="GO" id="GO:0016829">
    <property type="term" value="F:lyase activity"/>
    <property type="evidence" value="ECO:0007669"/>
    <property type="project" value="UniProtKB-KW"/>
</dbReference>
<evidence type="ECO:0000256" key="5">
    <source>
        <dbReference type="ARBA" id="ARBA00023004"/>
    </source>
</evidence>
<protein>
    <submittedName>
        <fullName evidence="9">Queuosine biosynthesis quee radical sam</fullName>
    </submittedName>
</protein>
<comment type="caution">
    <text evidence="9">The sequence shown here is derived from an EMBL/GenBank/DDBJ whole genome shotgun (WGS) entry which is preliminary data.</text>
</comment>
<proteinExistence type="inferred from homology"/>
<evidence type="ECO:0000256" key="7">
    <source>
        <dbReference type="ARBA" id="ARBA00023239"/>
    </source>
</evidence>
<dbReference type="PROSITE" id="PS51918">
    <property type="entry name" value="RADICAL_SAM"/>
    <property type="match status" value="1"/>
</dbReference>
<feature type="domain" description="Radical SAM core" evidence="8">
    <location>
        <begin position="17"/>
        <end position="207"/>
    </location>
</feature>
<evidence type="ECO:0000256" key="3">
    <source>
        <dbReference type="ARBA" id="ARBA00022723"/>
    </source>
</evidence>
<organism evidence="9">
    <name type="scientific">hydrocarbon metagenome</name>
    <dbReference type="NCBI Taxonomy" id="938273"/>
    <lineage>
        <taxon>unclassified sequences</taxon>
        <taxon>metagenomes</taxon>
        <taxon>ecological metagenomes</taxon>
    </lineage>
</organism>
<evidence type="ECO:0000256" key="4">
    <source>
        <dbReference type="ARBA" id="ARBA00022842"/>
    </source>
</evidence>
<sequence length="212" mass="24669">MLKINEIYHSIQGESTKAGLPCVFIRLTYCNLRCTYCDTEYAFYEGYDKSIDEVIKEVKKYNCNLVEVTGGEPLVQNESIELMKRLCDAGFEVMLETGGSLPISDIDKRVRIILDLKCPSSGMMKKNLYENIEYLKSIDEVKFVIGTREDYEWSKEQVEKYQLDKKCTVLFSVVFGELEPVTLVNWILEDKLNVRYQLQMHKIIWEPDKKGV</sequence>
<dbReference type="NCBIfam" id="TIGR04349">
    <property type="entry name" value="rSAM_QueE_gams"/>
    <property type="match status" value="1"/>
</dbReference>
<evidence type="ECO:0000313" key="9">
    <source>
        <dbReference type="EMBL" id="KUG26757.1"/>
    </source>
</evidence>
<dbReference type="SUPFAM" id="SSF102114">
    <property type="entry name" value="Radical SAM enzymes"/>
    <property type="match status" value="1"/>
</dbReference>
<keyword evidence="2" id="KW-0949">S-adenosyl-L-methionine</keyword>
<keyword evidence="7" id="KW-0456">Lyase</keyword>
<evidence type="ECO:0000256" key="2">
    <source>
        <dbReference type="ARBA" id="ARBA00022691"/>
    </source>
</evidence>
<keyword evidence="1" id="KW-0004">4Fe-4S</keyword>
<dbReference type="GO" id="GO:0051539">
    <property type="term" value="F:4 iron, 4 sulfur cluster binding"/>
    <property type="evidence" value="ECO:0007669"/>
    <property type="project" value="UniProtKB-KW"/>
</dbReference>
<dbReference type="InterPro" id="IPR007197">
    <property type="entry name" value="rSAM"/>
</dbReference>
<accession>A0A0W8G0W6</accession>
<dbReference type="Gene3D" id="3.20.20.70">
    <property type="entry name" value="Aldolase class I"/>
    <property type="match status" value="1"/>
</dbReference>
<dbReference type="PIRSF" id="PIRSF000370">
    <property type="entry name" value="QueE"/>
    <property type="match status" value="1"/>
</dbReference>
<evidence type="ECO:0000256" key="1">
    <source>
        <dbReference type="ARBA" id="ARBA00022485"/>
    </source>
</evidence>
<dbReference type="GO" id="GO:0046872">
    <property type="term" value="F:metal ion binding"/>
    <property type="evidence" value="ECO:0007669"/>
    <property type="project" value="UniProtKB-KW"/>
</dbReference>
<dbReference type="AlphaFoldDB" id="A0A0W8G0W6"/>
<keyword evidence="6" id="KW-0411">Iron-sulfur</keyword>
<dbReference type="InterPro" id="IPR013785">
    <property type="entry name" value="Aldolase_TIM"/>
</dbReference>
<name>A0A0W8G0W6_9ZZZZ</name>
<dbReference type="SFLD" id="SFLDS00029">
    <property type="entry name" value="Radical_SAM"/>
    <property type="match status" value="1"/>
</dbReference>
<dbReference type="InterPro" id="IPR058240">
    <property type="entry name" value="rSAM_sf"/>
</dbReference>
<dbReference type="InterPro" id="IPR027621">
    <property type="entry name" value="rSAM_QueE_gams"/>
</dbReference>
<keyword evidence="5" id="KW-0408">Iron</keyword>
<dbReference type="PANTHER" id="PTHR42836">
    <property type="entry name" value="7-CARBOXY-7-DEAZAGUANINE SYNTHASE"/>
    <property type="match status" value="1"/>
</dbReference>
<dbReference type="HAMAP" id="MF_00917">
    <property type="entry name" value="QueE"/>
    <property type="match status" value="1"/>
</dbReference>
<reference evidence="9" key="1">
    <citation type="journal article" date="2015" name="Proc. Natl. Acad. Sci. U.S.A.">
        <title>Networks of energetic and metabolic interactions define dynamics in microbial communities.</title>
        <authorList>
            <person name="Embree M."/>
            <person name="Liu J.K."/>
            <person name="Al-Bassam M.M."/>
            <person name="Zengler K."/>
        </authorList>
    </citation>
    <scope>NUCLEOTIDE SEQUENCE</scope>
</reference>
<keyword evidence="4" id="KW-0460">Magnesium</keyword>
<gene>
    <name evidence="9" type="ORF">ASZ90_003401</name>
</gene>
<dbReference type="Pfam" id="PF04055">
    <property type="entry name" value="Radical_SAM"/>
    <property type="match status" value="1"/>
</dbReference>
<evidence type="ECO:0000259" key="8">
    <source>
        <dbReference type="PROSITE" id="PS51918"/>
    </source>
</evidence>
<evidence type="ECO:0000256" key="6">
    <source>
        <dbReference type="ARBA" id="ARBA00023014"/>
    </source>
</evidence>
<dbReference type="PANTHER" id="PTHR42836:SF1">
    <property type="entry name" value="7-CARBOXY-7-DEAZAGUANINE SYNTHASE"/>
    <property type="match status" value="1"/>
</dbReference>
<dbReference type="InterPro" id="IPR024924">
    <property type="entry name" value="7-CO-7-deazaguanine_synth-like"/>
</dbReference>
<keyword evidence="3" id="KW-0479">Metal-binding</keyword>
<dbReference type="EMBL" id="LNQE01000411">
    <property type="protein sequence ID" value="KUG26757.1"/>
    <property type="molecule type" value="Genomic_DNA"/>
</dbReference>
<dbReference type="CDD" id="cd01335">
    <property type="entry name" value="Radical_SAM"/>
    <property type="match status" value="1"/>
</dbReference>